<dbReference type="AlphaFoldDB" id="A0A5M9K0Z1"/>
<sequence>MMDPKKYDELIEQEEYFSEKYGFVISVDHTNGPDSHYFTDREIHNVAMTVFGDTYVVRNHLVFRSDAKGAFYKQIDAITSARIQLVDYFKEIEAKGFMSYDEEYAFITCGGLEDLRLSETLSQDLAYVGWLDMRRRDFAEIQ</sequence>
<dbReference type="VEuPathDB" id="FungiDB:MFRU_002g00700"/>
<dbReference type="OrthoDB" id="3525997at2759"/>
<evidence type="ECO:0000313" key="2">
    <source>
        <dbReference type="Proteomes" id="UP000322873"/>
    </source>
</evidence>
<comment type="caution">
    <text evidence="1">The sequence shown here is derived from an EMBL/GenBank/DDBJ whole genome shotgun (WGS) entry which is preliminary data.</text>
</comment>
<keyword evidence="2" id="KW-1185">Reference proteome</keyword>
<proteinExistence type="predicted"/>
<reference evidence="1 2" key="1">
    <citation type="submission" date="2019-06" db="EMBL/GenBank/DDBJ databases">
        <title>Genome Sequence of the Brown Rot Fungal Pathogen Monilinia fructicola.</title>
        <authorList>
            <person name="De Miccolis Angelini R.M."/>
            <person name="Landi L."/>
            <person name="Abate D."/>
            <person name="Pollastro S."/>
            <person name="Romanazzi G."/>
            <person name="Faretra F."/>
        </authorList>
    </citation>
    <scope>NUCLEOTIDE SEQUENCE [LARGE SCALE GENOMIC DNA]</scope>
    <source>
        <strain evidence="1 2">Mfrc123</strain>
    </source>
</reference>
<name>A0A5M9K0Z1_MONFR</name>
<protein>
    <submittedName>
        <fullName evidence="1">Uncharacterized protein</fullName>
    </submittedName>
</protein>
<gene>
    <name evidence="1" type="ORF">EYC84_004622</name>
</gene>
<dbReference type="Proteomes" id="UP000322873">
    <property type="component" value="Unassembled WGS sequence"/>
</dbReference>
<dbReference type="EMBL" id="VICG01000002">
    <property type="protein sequence ID" value="KAA8575468.1"/>
    <property type="molecule type" value="Genomic_DNA"/>
</dbReference>
<evidence type="ECO:0000313" key="1">
    <source>
        <dbReference type="EMBL" id="KAA8575468.1"/>
    </source>
</evidence>
<accession>A0A5M9K0Z1</accession>
<organism evidence="1 2">
    <name type="scientific">Monilinia fructicola</name>
    <name type="common">Brown rot fungus</name>
    <name type="synonym">Ciboria fructicola</name>
    <dbReference type="NCBI Taxonomy" id="38448"/>
    <lineage>
        <taxon>Eukaryota</taxon>
        <taxon>Fungi</taxon>
        <taxon>Dikarya</taxon>
        <taxon>Ascomycota</taxon>
        <taxon>Pezizomycotina</taxon>
        <taxon>Leotiomycetes</taxon>
        <taxon>Helotiales</taxon>
        <taxon>Sclerotiniaceae</taxon>
        <taxon>Monilinia</taxon>
    </lineage>
</organism>